<dbReference type="EMBL" id="CP053452">
    <property type="protein sequence ID" value="QJX00761.1"/>
    <property type="molecule type" value="Genomic_DNA"/>
</dbReference>
<dbReference type="NCBIfam" id="NF006006">
    <property type="entry name" value="PRK08137.1"/>
    <property type="match status" value="1"/>
</dbReference>
<dbReference type="RefSeq" id="WP_171475448.1">
    <property type="nucleotide sequence ID" value="NZ_CP053452.2"/>
</dbReference>
<sequence length="555" mass="58599">MHPNPGHDRSEGPSRRSFLAAGVAAGLVTADAAAVPPNDHKEDAFDLNELGITDLQAGMKAGTYTARGLVEKYLARIEAVDRKGPTLNSVIEVNPDALARADELDKEYKRNGPRGPLHGVPVLIKDNIDTADRTATTAGSLALVGAKPPKDAFLVTRLRDAGAVVLGKTNLSEWANARCSYSTSGWSGRGGLTRNPYALDRNPSGSSSGSGAAVAANLCCVAVGTETDGSILSPASVCGIVGLKPTVGLVSRSGVIPISQSQDTAGPMTRTVRDAAVLLAALTGLDRDDPATAASRGHIASDYTRQLSDNGLRFARIGVARNYFGFHEGVDALVAESLEVIKRQGATLVETTDLPKADQFSAAESTVFQYEMKAGLNAYLARLGPDAPVRTVADVIAFNEKHADRELAYFGQDTFKKMAARDPLTSYEYQEALARCRRLTRTEGIDAVMDKLKLDAIVAPCGGPAWVTDLLAGDRYIGGDIISVAAVAGYPSITVPAGFFFGLPIGLGWIGRAWSEPTLLKLAYAFEQATKARKPPRFLATADLTVPRPIGPVTP</sequence>
<feature type="domain" description="Amidase" evidence="1">
    <location>
        <begin position="69"/>
        <end position="520"/>
    </location>
</feature>
<dbReference type="NCBIfam" id="NF005300">
    <property type="entry name" value="PRK06828.1"/>
    <property type="match status" value="1"/>
</dbReference>
<dbReference type="SUPFAM" id="SSF75304">
    <property type="entry name" value="Amidase signature (AS) enzymes"/>
    <property type="match status" value="1"/>
</dbReference>
<evidence type="ECO:0000313" key="2">
    <source>
        <dbReference type="EMBL" id="QJX00761.1"/>
    </source>
</evidence>
<name>A0A6M5Z5Q8_9BACT</name>
<accession>A0A6M5Z5Q8</accession>
<dbReference type="KEGG" id="ftj:FTUN_8399"/>
<evidence type="ECO:0000259" key="1">
    <source>
        <dbReference type="Pfam" id="PF01425"/>
    </source>
</evidence>
<reference evidence="3" key="1">
    <citation type="submission" date="2020-05" db="EMBL/GenBank/DDBJ databases">
        <title>Frigoriglobus tundricola gen. nov., sp. nov., a psychrotolerant cellulolytic planctomycete of the family Gemmataceae with two divergent copies of 16S rRNA gene.</title>
        <authorList>
            <person name="Kulichevskaya I.S."/>
            <person name="Ivanova A.A."/>
            <person name="Naumoff D.G."/>
            <person name="Beletsky A.V."/>
            <person name="Rijpstra W.I.C."/>
            <person name="Sinninghe Damste J.S."/>
            <person name="Mardanov A.V."/>
            <person name="Ravin N.V."/>
            <person name="Dedysh S.N."/>
        </authorList>
    </citation>
    <scope>NUCLEOTIDE SEQUENCE [LARGE SCALE GENOMIC DNA]</scope>
    <source>
        <strain evidence="3">PL17</strain>
    </source>
</reference>
<dbReference type="Gene3D" id="3.90.1300.10">
    <property type="entry name" value="Amidase signature (AS) domain"/>
    <property type="match status" value="1"/>
</dbReference>
<dbReference type="Pfam" id="PF01425">
    <property type="entry name" value="Amidase"/>
    <property type="match status" value="1"/>
</dbReference>
<gene>
    <name evidence="2" type="ORF">FTUN_8399</name>
</gene>
<organism evidence="2 3">
    <name type="scientific">Frigoriglobus tundricola</name>
    <dbReference type="NCBI Taxonomy" id="2774151"/>
    <lineage>
        <taxon>Bacteria</taxon>
        <taxon>Pseudomonadati</taxon>
        <taxon>Planctomycetota</taxon>
        <taxon>Planctomycetia</taxon>
        <taxon>Gemmatales</taxon>
        <taxon>Gemmataceae</taxon>
        <taxon>Frigoriglobus</taxon>
    </lineage>
</organism>
<dbReference type="InterPro" id="IPR023631">
    <property type="entry name" value="Amidase_dom"/>
</dbReference>
<dbReference type="AlphaFoldDB" id="A0A6M5Z5Q8"/>
<dbReference type="Proteomes" id="UP000503447">
    <property type="component" value="Chromosome"/>
</dbReference>
<dbReference type="PANTHER" id="PTHR42678">
    <property type="entry name" value="AMIDASE"/>
    <property type="match status" value="1"/>
</dbReference>
<dbReference type="InterPro" id="IPR036928">
    <property type="entry name" value="AS_sf"/>
</dbReference>
<dbReference type="PROSITE" id="PS51318">
    <property type="entry name" value="TAT"/>
    <property type="match status" value="1"/>
</dbReference>
<dbReference type="PANTHER" id="PTHR42678:SF34">
    <property type="entry name" value="OS04G0183300 PROTEIN"/>
    <property type="match status" value="1"/>
</dbReference>
<keyword evidence="3" id="KW-1185">Reference proteome</keyword>
<protein>
    <submittedName>
        <fullName evidence="2">Amidase</fullName>
    </submittedName>
</protein>
<dbReference type="InterPro" id="IPR006311">
    <property type="entry name" value="TAT_signal"/>
</dbReference>
<evidence type="ECO:0000313" key="3">
    <source>
        <dbReference type="Proteomes" id="UP000503447"/>
    </source>
</evidence>
<proteinExistence type="predicted"/>